<sequence>MYIFHFDFVHSCMGSSPWHRMGIRHMMGKMDIQRKHWNKRNCRLGKQDRRKVRGRDPPLVRRTRSVVGSCATRACDSSAILISSCEMEHKRLTRRSRDQI</sequence>
<dbReference type="EMBL" id="HBUF01355770">
    <property type="protein sequence ID" value="CAG6717359.1"/>
    <property type="molecule type" value="Transcribed_RNA"/>
</dbReference>
<dbReference type="AlphaFoldDB" id="A0A8D8V5M3"/>
<protein>
    <submittedName>
        <fullName evidence="1">Uncharacterized protein</fullName>
    </submittedName>
</protein>
<reference evidence="1" key="1">
    <citation type="submission" date="2021-05" db="EMBL/GenBank/DDBJ databases">
        <authorList>
            <person name="Alioto T."/>
            <person name="Alioto T."/>
            <person name="Gomez Garrido J."/>
        </authorList>
    </citation>
    <scope>NUCLEOTIDE SEQUENCE</scope>
</reference>
<evidence type="ECO:0000313" key="1">
    <source>
        <dbReference type="EMBL" id="CAG6717359.1"/>
    </source>
</evidence>
<proteinExistence type="predicted"/>
<name>A0A8D8V5M3_9HEMI</name>
<dbReference type="EMBL" id="HBUF01355771">
    <property type="protein sequence ID" value="CAG6717360.1"/>
    <property type="molecule type" value="Transcribed_RNA"/>
</dbReference>
<accession>A0A8D8V5M3</accession>
<organism evidence="1">
    <name type="scientific">Cacopsylla melanoneura</name>
    <dbReference type="NCBI Taxonomy" id="428564"/>
    <lineage>
        <taxon>Eukaryota</taxon>
        <taxon>Metazoa</taxon>
        <taxon>Ecdysozoa</taxon>
        <taxon>Arthropoda</taxon>
        <taxon>Hexapoda</taxon>
        <taxon>Insecta</taxon>
        <taxon>Pterygota</taxon>
        <taxon>Neoptera</taxon>
        <taxon>Paraneoptera</taxon>
        <taxon>Hemiptera</taxon>
        <taxon>Sternorrhyncha</taxon>
        <taxon>Psylloidea</taxon>
        <taxon>Psyllidae</taxon>
        <taxon>Psyllinae</taxon>
        <taxon>Cacopsylla</taxon>
    </lineage>
</organism>
<dbReference type="EMBL" id="HBUF01355769">
    <property type="protein sequence ID" value="CAG6717358.1"/>
    <property type="molecule type" value="Transcribed_RNA"/>
</dbReference>